<proteinExistence type="predicted"/>
<protein>
    <submittedName>
        <fullName evidence="2">Uncharacterized protein</fullName>
    </submittedName>
</protein>
<evidence type="ECO:0000313" key="2">
    <source>
        <dbReference type="EMBL" id="CAB4184999.1"/>
    </source>
</evidence>
<name>A0A6J5QK56_9CAUD</name>
<dbReference type="EMBL" id="LR796919">
    <property type="protein sequence ID" value="CAB4173678.1"/>
    <property type="molecule type" value="Genomic_DNA"/>
</dbReference>
<reference evidence="2" key="1">
    <citation type="submission" date="2020-05" db="EMBL/GenBank/DDBJ databases">
        <authorList>
            <person name="Chiriac C."/>
            <person name="Salcher M."/>
            <person name="Ghai R."/>
            <person name="Kavagutti S V."/>
        </authorList>
    </citation>
    <scope>NUCLEOTIDE SEQUENCE</scope>
</reference>
<evidence type="ECO:0000313" key="3">
    <source>
        <dbReference type="EMBL" id="CAB4192736.1"/>
    </source>
</evidence>
<gene>
    <name evidence="2" type="ORF">UFOVP1131_113</name>
    <name evidence="3" type="ORF">UFOVP1245_73</name>
    <name evidence="4" type="ORF">UFOVP1582_105</name>
    <name evidence="1" type="ORF">UFOVP966_4</name>
</gene>
<organism evidence="2">
    <name type="scientific">uncultured Caudovirales phage</name>
    <dbReference type="NCBI Taxonomy" id="2100421"/>
    <lineage>
        <taxon>Viruses</taxon>
        <taxon>Duplodnaviria</taxon>
        <taxon>Heunggongvirae</taxon>
        <taxon>Uroviricota</taxon>
        <taxon>Caudoviricetes</taxon>
        <taxon>Peduoviridae</taxon>
        <taxon>Maltschvirus</taxon>
        <taxon>Maltschvirus maltsch</taxon>
    </lineage>
</organism>
<dbReference type="EMBL" id="LR798428">
    <property type="protein sequence ID" value="CAB5231534.1"/>
    <property type="molecule type" value="Genomic_DNA"/>
</dbReference>
<evidence type="ECO:0000313" key="4">
    <source>
        <dbReference type="EMBL" id="CAB5231534.1"/>
    </source>
</evidence>
<evidence type="ECO:0000313" key="1">
    <source>
        <dbReference type="EMBL" id="CAB4173678.1"/>
    </source>
</evidence>
<sequence>MNVIGYTYEAGIHCMSCAGVRFHKLDEMVLDKEGNHVMPIFDTDDMSECGESCEDCGEWVFTPVQHDPGTCSLAESCRKFWVDLQ</sequence>
<dbReference type="EMBL" id="LR797071">
    <property type="protein sequence ID" value="CAB4184999.1"/>
    <property type="molecule type" value="Genomic_DNA"/>
</dbReference>
<accession>A0A6J5QK56</accession>
<dbReference type="EMBL" id="LR797185">
    <property type="protein sequence ID" value="CAB4192736.1"/>
    <property type="molecule type" value="Genomic_DNA"/>
</dbReference>